<keyword evidence="3 6" id="KW-0812">Transmembrane</keyword>
<sequence>MPQSEIEQRTLRKVSWRVLPLVLAAYFLANLDRSNISYAALQMNHDLHLTAEQFGLGAGLFSLTYLLLEIPSNLALERFGARLWIARIMISWGILSAATAFVVGANSFVVLRMLLGAAEAGLVPGVLLYITYWFPDVLRGRAIAIFLVAAPVSNIVSALLSVPLLGMNGFAGLGGWQWLLIIEALPAVILGLVTAFVMTNKPSEAKWLSEDEKSWLQRRLDSEKITQTGPKPRMWQTICKPRVMALALIYALRNVGAFGITFFLPQIVRDLGLSTTEIGAVNSVSYLVAVIGMVLWARSSDRTGERRWHLTASMIVAAAGLACAAWLGGSQWSLVALAIASIGYYACPPCIFAISPSVLAPVEAAAGIAFINCFAQIGSIVGPYGAGWLRSETGSFQGAMYFMAGCSVLAAVIAALIKAPNTAPSSRQAIHQPSAARS</sequence>
<evidence type="ECO:0000256" key="3">
    <source>
        <dbReference type="ARBA" id="ARBA00022692"/>
    </source>
</evidence>
<keyword evidence="4 6" id="KW-1133">Transmembrane helix</keyword>
<dbReference type="SUPFAM" id="SSF103473">
    <property type="entry name" value="MFS general substrate transporter"/>
    <property type="match status" value="1"/>
</dbReference>
<keyword evidence="2" id="KW-0813">Transport</keyword>
<feature type="domain" description="Major facilitator superfamily (MFS) profile" evidence="7">
    <location>
        <begin position="18"/>
        <end position="422"/>
    </location>
</feature>
<keyword evidence="9" id="KW-1185">Reference proteome</keyword>
<accession>A0A1H1Y623</accession>
<feature type="transmembrane region" description="Helical" evidence="6">
    <location>
        <begin position="334"/>
        <end position="354"/>
    </location>
</feature>
<keyword evidence="5 6" id="KW-0472">Membrane</keyword>
<evidence type="ECO:0000256" key="1">
    <source>
        <dbReference type="ARBA" id="ARBA00004141"/>
    </source>
</evidence>
<comment type="subcellular location">
    <subcellularLocation>
        <location evidence="1">Membrane</location>
        <topology evidence="1">Multi-pass membrane protein</topology>
    </subcellularLocation>
</comment>
<dbReference type="PANTHER" id="PTHR43791:SF36">
    <property type="entry name" value="TRANSPORTER, PUTATIVE (AFU_ORTHOLOGUE AFUA_6G08340)-RELATED"/>
    <property type="match status" value="1"/>
</dbReference>
<dbReference type="GO" id="GO:0016020">
    <property type="term" value="C:membrane"/>
    <property type="evidence" value="ECO:0007669"/>
    <property type="project" value="UniProtKB-SubCell"/>
</dbReference>
<feature type="transmembrane region" description="Helical" evidence="6">
    <location>
        <begin position="83"/>
        <end position="103"/>
    </location>
</feature>
<dbReference type="Pfam" id="PF07690">
    <property type="entry name" value="MFS_1"/>
    <property type="match status" value="1"/>
</dbReference>
<feature type="transmembrane region" description="Helical" evidence="6">
    <location>
        <begin position="366"/>
        <end position="386"/>
    </location>
</feature>
<dbReference type="GO" id="GO:0022857">
    <property type="term" value="F:transmembrane transporter activity"/>
    <property type="evidence" value="ECO:0007669"/>
    <property type="project" value="InterPro"/>
</dbReference>
<dbReference type="FunFam" id="1.20.1250.20:FF:000018">
    <property type="entry name" value="MFS transporter permease"/>
    <property type="match status" value="1"/>
</dbReference>
<dbReference type="AlphaFoldDB" id="A0A1H1Y623"/>
<evidence type="ECO:0000256" key="6">
    <source>
        <dbReference type="SAM" id="Phobius"/>
    </source>
</evidence>
<proteinExistence type="predicted"/>
<dbReference type="EMBL" id="LT629750">
    <property type="protein sequence ID" value="SDT16874.1"/>
    <property type="molecule type" value="Genomic_DNA"/>
</dbReference>
<feature type="transmembrane region" description="Helical" evidence="6">
    <location>
        <begin position="308"/>
        <end position="328"/>
    </location>
</feature>
<evidence type="ECO:0000256" key="5">
    <source>
        <dbReference type="ARBA" id="ARBA00023136"/>
    </source>
</evidence>
<dbReference type="PANTHER" id="PTHR43791">
    <property type="entry name" value="PERMEASE-RELATED"/>
    <property type="match status" value="1"/>
</dbReference>
<feature type="transmembrane region" description="Helical" evidence="6">
    <location>
        <begin position="398"/>
        <end position="417"/>
    </location>
</feature>
<evidence type="ECO:0000259" key="7">
    <source>
        <dbReference type="PROSITE" id="PS50850"/>
    </source>
</evidence>
<gene>
    <name evidence="8" type="ORF">SAMN05444158_4650</name>
</gene>
<feature type="transmembrane region" description="Helical" evidence="6">
    <location>
        <begin position="14"/>
        <end position="31"/>
    </location>
</feature>
<feature type="transmembrane region" description="Helical" evidence="6">
    <location>
        <begin position="51"/>
        <end position="71"/>
    </location>
</feature>
<dbReference type="Gene3D" id="1.20.1250.20">
    <property type="entry name" value="MFS general substrate transporter like domains"/>
    <property type="match status" value="2"/>
</dbReference>
<evidence type="ECO:0000313" key="9">
    <source>
        <dbReference type="Proteomes" id="UP000243904"/>
    </source>
</evidence>
<evidence type="ECO:0000313" key="8">
    <source>
        <dbReference type="EMBL" id="SDT16874.1"/>
    </source>
</evidence>
<dbReference type="InterPro" id="IPR036259">
    <property type="entry name" value="MFS_trans_sf"/>
</dbReference>
<feature type="transmembrane region" description="Helical" evidence="6">
    <location>
        <begin position="109"/>
        <end position="130"/>
    </location>
</feature>
<feature type="transmembrane region" description="Helical" evidence="6">
    <location>
        <begin position="176"/>
        <end position="198"/>
    </location>
</feature>
<feature type="transmembrane region" description="Helical" evidence="6">
    <location>
        <begin position="278"/>
        <end position="296"/>
    </location>
</feature>
<dbReference type="Proteomes" id="UP000243904">
    <property type="component" value="Chromosome I"/>
</dbReference>
<feature type="transmembrane region" description="Helical" evidence="6">
    <location>
        <begin position="142"/>
        <end position="164"/>
    </location>
</feature>
<dbReference type="PROSITE" id="PS50850">
    <property type="entry name" value="MFS"/>
    <property type="match status" value="1"/>
</dbReference>
<reference evidence="9" key="1">
    <citation type="submission" date="2016-10" db="EMBL/GenBank/DDBJ databases">
        <authorList>
            <person name="Varghese N."/>
            <person name="Submissions S."/>
        </authorList>
    </citation>
    <scope>NUCLEOTIDE SEQUENCE [LARGE SCALE GENOMIC DNA]</scope>
    <source>
        <strain evidence="9">GAS369</strain>
    </source>
</reference>
<dbReference type="InterPro" id="IPR011701">
    <property type="entry name" value="MFS"/>
</dbReference>
<protein>
    <submittedName>
        <fullName evidence="8">MFS transporter, ACS family, tartrate transporter</fullName>
    </submittedName>
</protein>
<dbReference type="RefSeq" id="WP_146688961.1">
    <property type="nucleotide sequence ID" value="NZ_LT629750.1"/>
</dbReference>
<evidence type="ECO:0000256" key="4">
    <source>
        <dbReference type="ARBA" id="ARBA00022989"/>
    </source>
</evidence>
<name>A0A1H1Y623_9BRAD</name>
<dbReference type="CDD" id="cd17319">
    <property type="entry name" value="MFS_ExuT_GudP_like"/>
    <property type="match status" value="1"/>
</dbReference>
<feature type="transmembrane region" description="Helical" evidence="6">
    <location>
        <begin position="243"/>
        <end position="266"/>
    </location>
</feature>
<organism evidence="8 9">
    <name type="scientific">Bradyrhizobium canariense</name>
    <dbReference type="NCBI Taxonomy" id="255045"/>
    <lineage>
        <taxon>Bacteria</taxon>
        <taxon>Pseudomonadati</taxon>
        <taxon>Pseudomonadota</taxon>
        <taxon>Alphaproteobacteria</taxon>
        <taxon>Hyphomicrobiales</taxon>
        <taxon>Nitrobacteraceae</taxon>
        <taxon>Bradyrhizobium</taxon>
    </lineage>
</organism>
<evidence type="ECO:0000256" key="2">
    <source>
        <dbReference type="ARBA" id="ARBA00022448"/>
    </source>
</evidence>
<dbReference type="InterPro" id="IPR020846">
    <property type="entry name" value="MFS_dom"/>
</dbReference>